<organism evidence="2 3">
    <name type="scientific">Castilleja foliolosa</name>
    <dbReference type="NCBI Taxonomy" id="1961234"/>
    <lineage>
        <taxon>Eukaryota</taxon>
        <taxon>Viridiplantae</taxon>
        <taxon>Streptophyta</taxon>
        <taxon>Embryophyta</taxon>
        <taxon>Tracheophyta</taxon>
        <taxon>Spermatophyta</taxon>
        <taxon>Magnoliopsida</taxon>
        <taxon>eudicotyledons</taxon>
        <taxon>Gunneridae</taxon>
        <taxon>Pentapetalae</taxon>
        <taxon>asterids</taxon>
        <taxon>lamiids</taxon>
        <taxon>Lamiales</taxon>
        <taxon>Orobanchaceae</taxon>
        <taxon>Pedicularideae</taxon>
        <taxon>Castillejinae</taxon>
        <taxon>Castilleja</taxon>
    </lineage>
</organism>
<gene>
    <name evidence="2" type="ORF">CASFOL_020964</name>
</gene>
<dbReference type="SUPFAM" id="SSF56371">
    <property type="entry name" value="Ribosome inactivating proteins (RIP)"/>
    <property type="match status" value="1"/>
</dbReference>
<dbReference type="InterPro" id="IPR036041">
    <property type="entry name" value="Ribosome-inact_prot_sf"/>
</dbReference>
<dbReference type="EMBL" id="JAVIJP010000027">
    <property type="protein sequence ID" value="KAL3636417.1"/>
    <property type="molecule type" value="Genomic_DNA"/>
</dbReference>
<dbReference type="Proteomes" id="UP001632038">
    <property type="component" value="Unassembled WGS sequence"/>
</dbReference>
<dbReference type="InterPro" id="IPR016138">
    <property type="entry name" value="Ribosome_inactivat_prot_sub1"/>
</dbReference>
<dbReference type="AlphaFoldDB" id="A0ABD3D363"/>
<keyword evidence="3" id="KW-1185">Reference proteome</keyword>
<protein>
    <submittedName>
        <fullName evidence="2">Uncharacterized protein</fullName>
    </submittedName>
</protein>
<evidence type="ECO:0000313" key="3">
    <source>
        <dbReference type="Proteomes" id="UP001632038"/>
    </source>
</evidence>
<comment type="caution">
    <text evidence="2">The sequence shown here is derived from an EMBL/GenBank/DDBJ whole genome shotgun (WGS) entry which is preliminary data.</text>
</comment>
<feature type="region of interest" description="Disordered" evidence="1">
    <location>
        <begin position="1"/>
        <end position="69"/>
    </location>
</feature>
<evidence type="ECO:0000256" key="1">
    <source>
        <dbReference type="SAM" id="MobiDB-lite"/>
    </source>
</evidence>
<sequence length="392" mass="44289">MGRKRKFREMNVAKTPKPPVAKTPKPPVAKTPMPPVAKTPKPPVAKTPKPPEPKTPVTPEPPVAKPSVNYEAIPDDHKFELTVNDRLDLLYRYRNLINSIRSSCTKGGLCFDGKQTLAFKEGFPLIQVTIKYEEKSVKVLISRATLCILAFFCTLRGWRVFDNSEMEIVGENRKKLNCNPKYESENPWRYVGPKEIIMAITLIESENEGPAKKGAEILMIHLCEAARFTYFQSYVERSMSPTRAELGKGPTPGELQFVERAEKNIKEGAGKKKKKKAEMGDDLHIVRLDVSVEVPTKARHLIRKFRRLSRAWMVYALSERKACVLDKKTAISCGVHNTTELEGTLSILCNTNVDKVFTLCEDTYKFDPALVDQMTSKLRLMTKAQEGEGFKD</sequence>
<reference evidence="3" key="1">
    <citation type="journal article" date="2024" name="IScience">
        <title>Strigolactones Initiate the Formation of Haustorium-like Structures in Castilleja.</title>
        <authorList>
            <person name="Buerger M."/>
            <person name="Peterson D."/>
            <person name="Chory J."/>
        </authorList>
    </citation>
    <scope>NUCLEOTIDE SEQUENCE [LARGE SCALE GENOMIC DNA]</scope>
</reference>
<accession>A0ABD3D363</accession>
<feature type="compositionally biased region" description="Pro residues" evidence="1">
    <location>
        <begin position="16"/>
        <end position="64"/>
    </location>
</feature>
<dbReference type="Gene3D" id="3.40.420.10">
    <property type="entry name" value="Ricin (A subunit), domain 1"/>
    <property type="match status" value="1"/>
</dbReference>
<evidence type="ECO:0000313" key="2">
    <source>
        <dbReference type="EMBL" id="KAL3636417.1"/>
    </source>
</evidence>
<name>A0ABD3D363_9LAMI</name>
<proteinExistence type="predicted"/>